<dbReference type="AlphaFoldDB" id="A0A7S4J9A8"/>
<feature type="region of interest" description="Disordered" evidence="1">
    <location>
        <begin position="435"/>
        <end position="468"/>
    </location>
</feature>
<feature type="compositionally biased region" description="Basic and acidic residues" evidence="1">
    <location>
        <begin position="459"/>
        <end position="468"/>
    </location>
</feature>
<protein>
    <submittedName>
        <fullName evidence="2">Uncharacterized protein</fullName>
    </submittedName>
</protein>
<feature type="region of interest" description="Disordered" evidence="1">
    <location>
        <begin position="121"/>
        <end position="140"/>
    </location>
</feature>
<evidence type="ECO:0000256" key="1">
    <source>
        <dbReference type="SAM" id="MobiDB-lite"/>
    </source>
</evidence>
<evidence type="ECO:0000313" key="2">
    <source>
        <dbReference type="EMBL" id="CAE2256327.1"/>
    </source>
</evidence>
<reference evidence="2" key="1">
    <citation type="submission" date="2021-01" db="EMBL/GenBank/DDBJ databases">
        <authorList>
            <person name="Corre E."/>
            <person name="Pelletier E."/>
            <person name="Niang G."/>
            <person name="Scheremetjew M."/>
            <person name="Finn R."/>
            <person name="Kale V."/>
            <person name="Holt S."/>
            <person name="Cochrane G."/>
            <person name="Meng A."/>
            <person name="Brown T."/>
            <person name="Cohen L."/>
        </authorList>
    </citation>
    <scope>NUCLEOTIDE SEQUENCE</scope>
    <source>
        <strain evidence="2">Isolate 1302-5</strain>
    </source>
</reference>
<feature type="region of interest" description="Disordered" evidence="1">
    <location>
        <begin position="288"/>
        <end position="314"/>
    </location>
</feature>
<name>A0A7S4J9A8_9STRA</name>
<organism evidence="2">
    <name type="scientific">Odontella aurita</name>
    <dbReference type="NCBI Taxonomy" id="265563"/>
    <lineage>
        <taxon>Eukaryota</taxon>
        <taxon>Sar</taxon>
        <taxon>Stramenopiles</taxon>
        <taxon>Ochrophyta</taxon>
        <taxon>Bacillariophyta</taxon>
        <taxon>Mediophyceae</taxon>
        <taxon>Biddulphiophycidae</taxon>
        <taxon>Eupodiscales</taxon>
        <taxon>Odontellaceae</taxon>
        <taxon>Odontella</taxon>
    </lineage>
</organism>
<feature type="compositionally biased region" description="Basic and acidic residues" evidence="1">
    <location>
        <begin position="196"/>
        <end position="218"/>
    </location>
</feature>
<feature type="region of interest" description="Disordered" evidence="1">
    <location>
        <begin position="1"/>
        <end position="94"/>
    </location>
</feature>
<feature type="compositionally biased region" description="Acidic residues" evidence="1">
    <location>
        <begin position="293"/>
        <end position="306"/>
    </location>
</feature>
<feature type="compositionally biased region" description="Polar residues" evidence="1">
    <location>
        <begin position="446"/>
        <end position="458"/>
    </location>
</feature>
<gene>
    <name evidence="2" type="ORF">OAUR00152_LOCUS24275</name>
</gene>
<dbReference type="EMBL" id="HBKQ01035345">
    <property type="protein sequence ID" value="CAE2256327.1"/>
    <property type="molecule type" value="Transcribed_RNA"/>
</dbReference>
<proteinExistence type="predicted"/>
<feature type="region of interest" description="Disordered" evidence="1">
    <location>
        <begin position="177"/>
        <end position="218"/>
    </location>
</feature>
<sequence>MVSSSSGNQRWHRGDGPISDLAARSRLTIGVKRSRGFSYSPDPMPVKLTKGLTGRRESRLPANMIPTTAISEADGGSLPLSPRQGRPGRRREPTGKWALSLSAGYDSVVSNFTGIVDSVGTASSPLNPHQRSTGEPPPPPPVMKMSCLLVPLVVAGWWYWTKKKARRVVALIRYHPREGRGPDVPPAPTPGDGDDDSNRSPEDRGDGRNARGARHYDTYCDPDGEEEACRDAYSSWNDVTCHESLDENQRFVLWIKGANRADDLDRHASLRRSQRSFVRGRGRWNPRMRESMLDDENGDSGSEDNCGDSANVPGNQDGVAYVPPTGLPRWEPIEDAVELSSIEVTDSTVTPWSDAHEAVAEMAERNSANSAAGYWGGGMPVAHLYDVGRGGFPVPWHGIVGSNNDADETDSGVYATCDPSADEFVGKEHWAGRNTAVGASVEVPQGSPTNGSSNVATTSHERDDKYVV</sequence>
<accession>A0A7S4J9A8</accession>
<feature type="compositionally biased region" description="Polar residues" evidence="1">
    <location>
        <begin position="121"/>
        <end position="133"/>
    </location>
</feature>